<dbReference type="AlphaFoldDB" id="A0A8J1MSR4"/>
<name>A0A8J1MSR4_XENLA</name>
<keyword evidence="2" id="KW-1133">Transmembrane helix</keyword>
<keyword evidence="2" id="KW-0472">Membrane</keyword>
<reference evidence="5" key="1">
    <citation type="submission" date="2024-06" db="UniProtKB">
        <authorList>
            <consortium name="RefSeq"/>
        </authorList>
    </citation>
    <scope>NUCLEOTIDE SEQUENCE [LARGE SCALE GENOMIC DNA]</scope>
    <source>
        <strain evidence="5">J_2021</strain>
    </source>
</reference>
<feature type="transmembrane region" description="Helical" evidence="2">
    <location>
        <begin position="415"/>
        <end position="437"/>
    </location>
</feature>
<reference evidence="6" key="2">
    <citation type="submission" date="2025-08" db="UniProtKB">
        <authorList>
            <consortium name="RefSeq"/>
        </authorList>
    </citation>
    <scope>IDENTIFICATION</scope>
    <source>
        <strain evidence="6">J_2021</strain>
        <tissue evidence="6">Erythrocytes</tissue>
    </source>
</reference>
<evidence type="ECO:0000256" key="2">
    <source>
        <dbReference type="SAM" id="Phobius"/>
    </source>
</evidence>
<keyword evidence="3" id="KW-0732">Signal</keyword>
<dbReference type="OrthoDB" id="7493297at2759"/>
<keyword evidence="2" id="KW-0812">Transmembrane</keyword>
<dbReference type="PANTHER" id="PTHR37999">
    <property type="entry name" value="MUCIN-17"/>
    <property type="match status" value="1"/>
</dbReference>
<evidence type="ECO:0000256" key="3">
    <source>
        <dbReference type="SAM" id="SignalP"/>
    </source>
</evidence>
<accession>A0A8J1MSR4</accession>
<gene>
    <name evidence="6" type="primary">LOC121402285</name>
</gene>
<dbReference type="InterPro" id="IPR036364">
    <property type="entry name" value="SEA_dom_sf"/>
</dbReference>
<dbReference type="RefSeq" id="XP_041444869.1">
    <property type="nucleotide sequence ID" value="XM_041588935.1"/>
</dbReference>
<dbReference type="Gene3D" id="3.30.70.960">
    <property type="entry name" value="SEA domain"/>
    <property type="match status" value="1"/>
</dbReference>
<evidence type="ECO:0000313" key="5">
    <source>
        <dbReference type="Proteomes" id="UP000186698"/>
    </source>
</evidence>
<sequence>MKGKVISIIICLTLLAAVTAWHQEPRKKSGLKPQDVPTVIRHPTVNKTNSSKSVFVEKEEHNGSKPRKRRDTMMVLEIRDPNEESGGKVRTTAKPMTRPSIKIGHYFINLGKHKRTSLESKRVQQQMAEIYEGSGTIDPTPEGSGEPETSYTVATSKTPVSFTTQSSVISTSSKCQNGGTHDGINCICPSNFYGLECEFIRDLHVGKHVDTFVKVTLKITNQDYTEALNDKTSAEYVKFESNFRTEMNKVYSDVPGYKGVQIGTVSRGSIVVEHNVTVETEYKNNTSVIENYDEIFRDVNTVLEKLVTENCTGQENSSLCIGANITTEEIYPTSENDICKMGIPENFLSFFTPVVNDKGLTCVSECNELSPRYMDCTRGTCQIQSVKGTHCLCPDANEYLYTSARCATRISKPAIYGSAGAVGAALLIIIITVAILLTREKKHKKKSTSEPFGNDKENKWYEDDEEWTNKNESIPATNSALQREDDIPKNKYSANKENFQPSLENVDTMIQMKIMRPEVNKPL</sequence>
<dbReference type="SUPFAM" id="SSF82671">
    <property type="entry name" value="SEA domain"/>
    <property type="match status" value="1"/>
</dbReference>
<dbReference type="SUPFAM" id="SSF57196">
    <property type="entry name" value="EGF/Laminin"/>
    <property type="match status" value="1"/>
</dbReference>
<dbReference type="Pfam" id="PF01390">
    <property type="entry name" value="SEA"/>
    <property type="match status" value="1"/>
</dbReference>
<feature type="compositionally biased region" description="Polar residues" evidence="1">
    <location>
        <begin position="147"/>
        <end position="157"/>
    </location>
</feature>
<dbReference type="PANTHER" id="PTHR37999:SF4">
    <property type="entry name" value="MUCIN-3B-LIKE"/>
    <property type="match status" value="1"/>
</dbReference>
<feature type="compositionally biased region" description="Polar residues" evidence="1">
    <location>
        <begin position="470"/>
        <end position="481"/>
    </location>
</feature>
<dbReference type="Proteomes" id="UP000186698">
    <property type="component" value="Chromosome 3S"/>
</dbReference>
<protein>
    <submittedName>
        <fullName evidence="6">Mucin-17-like</fullName>
    </submittedName>
</protein>
<dbReference type="InterPro" id="IPR000082">
    <property type="entry name" value="SEA_dom"/>
</dbReference>
<dbReference type="InterPro" id="IPR053311">
    <property type="entry name" value="Mucosal_Integrity_Assoc"/>
</dbReference>
<organism evidence="5 6">
    <name type="scientific">Xenopus laevis</name>
    <name type="common">African clawed frog</name>
    <dbReference type="NCBI Taxonomy" id="8355"/>
    <lineage>
        <taxon>Eukaryota</taxon>
        <taxon>Metazoa</taxon>
        <taxon>Chordata</taxon>
        <taxon>Craniata</taxon>
        <taxon>Vertebrata</taxon>
        <taxon>Euteleostomi</taxon>
        <taxon>Amphibia</taxon>
        <taxon>Batrachia</taxon>
        <taxon>Anura</taxon>
        <taxon>Pipoidea</taxon>
        <taxon>Pipidae</taxon>
        <taxon>Xenopodinae</taxon>
        <taxon>Xenopus</taxon>
        <taxon>Xenopus</taxon>
    </lineage>
</organism>
<dbReference type="PROSITE" id="PS50024">
    <property type="entry name" value="SEA"/>
    <property type="match status" value="1"/>
</dbReference>
<feature type="signal peptide" evidence="3">
    <location>
        <begin position="1"/>
        <end position="20"/>
    </location>
</feature>
<evidence type="ECO:0000256" key="1">
    <source>
        <dbReference type="SAM" id="MobiDB-lite"/>
    </source>
</evidence>
<feature type="region of interest" description="Disordered" evidence="1">
    <location>
        <begin position="446"/>
        <end position="496"/>
    </location>
</feature>
<dbReference type="KEGG" id="xla:121402285"/>
<evidence type="ECO:0000259" key="4">
    <source>
        <dbReference type="PROSITE" id="PS50024"/>
    </source>
</evidence>
<feature type="domain" description="SEA" evidence="4">
    <location>
        <begin position="209"/>
        <end position="333"/>
    </location>
</feature>
<feature type="chain" id="PRO_5035298212" evidence="3">
    <location>
        <begin position="21"/>
        <end position="523"/>
    </location>
</feature>
<proteinExistence type="predicted"/>
<evidence type="ECO:0000313" key="6">
    <source>
        <dbReference type="RefSeq" id="XP_041444869.1"/>
    </source>
</evidence>
<dbReference type="GeneID" id="121402285"/>
<keyword evidence="5" id="KW-1185">Reference proteome</keyword>
<feature type="region of interest" description="Disordered" evidence="1">
    <location>
        <begin position="133"/>
        <end position="157"/>
    </location>
</feature>